<gene>
    <name evidence="1" type="ORF">IG616_17855</name>
</gene>
<accession>A0ABR9CRV0</accession>
<keyword evidence="2" id="KW-1185">Reference proteome</keyword>
<dbReference type="RefSeq" id="WP_192149531.1">
    <property type="nucleotide sequence ID" value="NZ_JACYXI010000012.1"/>
</dbReference>
<reference evidence="1 2" key="2">
    <citation type="journal article" date="2021" name="Int. J. Syst. Evol. Microbiol.">
        <title>Roseibium litorale sp. nov., isolated from a tidal flat sediment and proposal for the reclassification of Labrenzia polysiphoniae as Roseibium polysiphoniae comb. nov.</title>
        <authorList>
            <person name="Liu Y."/>
            <person name="Pei T."/>
            <person name="Du J."/>
            <person name="Chao M."/>
            <person name="Deng M.R."/>
            <person name="Zhu H."/>
        </authorList>
    </citation>
    <scope>NUCLEOTIDE SEQUENCE [LARGE SCALE GENOMIC DNA]</scope>
    <source>
        <strain evidence="1 2">4C16A</strain>
    </source>
</reference>
<name>A0ABR9CRV0_9HYPH</name>
<dbReference type="EMBL" id="JACYXI010000012">
    <property type="protein sequence ID" value="MBD8893413.1"/>
    <property type="molecule type" value="Genomic_DNA"/>
</dbReference>
<protein>
    <submittedName>
        <fullName evidence="1">Uncharacterized protein</fullName>
    </submittedName>
</protein>
<evidence type="ECO:0000313" key="2">
    <source>
        <dbReference type="Proteomes" id="UP000632063"/>
    </source>
</evidence>
<sequence length="63" mass="7188">MFARHALQFFQASRFSPFTRPVPSSSRPERLIEGDHAGRSREARLAFGVFSSWHQGLSPDNQK</sequence>
<organism evidence="1 2">
    <name type="scientific">Roseibium litorale</name>
    <dbReference type="NCBI Taxonomy" id="2803841"/>
    <lineage>
        <taxon>Bacteria</taxon>
        <taxon>Pseudomonadati</taxon>
        <taxon>Pseudomonadota</taxon>
        <taxon>Alphaproteobacteria</taxon>
        <taxon>Hyphomicrobiales</taxon>
        <taxon>Stappiaceae</taxon>
        <taxon>Roseibium</taxon>
    </lineage>
</organism>
<reference evidence="2" key="1">
    <citation type="submission" date="2020-09" db="EMBL/GenBank/DDBJ databases">
        <title>The genome sequence of strain Labrenzia suaedae 4C16A.</title>
        <authorList>
            <person name="Liu Y."/>
        </authorList>
    </citation>
    <scope>NUCLEOTIDE SEQUENCE [LARGE SCALE GENOMIC DNA]</scope>
    <source>
        <strain evidence="2">4C16A</strain>
    </source>
</reference>
<dbReference type="Proteomes" id="UP000632063">
    <property type="component" value="Unassembled WGS sequence"/>
</dbReference>
<proteinExistence type="predicted"/>
<comment type="caution">
    <text evidence="1">The sequence shown here is derived from an EMBL/GenBank/DDBJ whole genome shotgun (WGS) entry which is preliminary data.</text>
</comment>
<evidence type="ECO:0000313" key="1">
    <source>
        <dbReference type="EMBL" id="MBD8893413.1"/>
    </source>
</evidence>